<evidence type="ECO:0000313" key="3">
    <source>
        <dbReference type="EMBL" id="KAG0569981.1"/>
    </source>
</evidence>
<dbReference type="PANTHER" id="PTHR23308">
    <property type="entry name" value="NUCLEAR INHIBITOR OF PROTEIN PHOSPHATASE-1"/>
    <property type="match status" value="1"/>
</dbReference>
<dbReference type="FunFam" id="2.60.200.20:FF:000063">
    <property type="entry name" value="Predicted protein"/>
    <property type="match status" value="1"/>
</dbReference>
<dbReference type="EMBL" id="CM026427">
    <property type="protein sequence ID" value="KAG0569981.1"/>
    <property type="molecule type" value="Genomic_DNA"/>
</dbReference>
<dbReference type="CDD" id="cd00060">
    <property type="entry name" value="FHA"/>
    <property type="match status" value="1"/>
</dbReference>
<dbReference type="AlphaFoldDB" id="A0A8T0HDZ1"/>
<reference evidence="3 4" key="1">
    <citation type="submission" date="2020-06" db="EMBL/GenBank/DDBJ databases">
        <title>WGS assembly of Ceratodon purpureus strain R40.</title>
        <authorList>
            <person name="Carey S.B."/>
            <person name="Jenkins J."/>
            <person name="Shu S."/>
            <person name="Lovell J.T."/>
            <person name="Sreedasyam A."/>
            <person name="Maumus F."/>
            <person name="Tiley G.P."/>
            <person name="Fernandez-Pozo N."/>
            <person name="Barry K."/>
            <person name="Chen C."/>
            <person name="Wang M."/>
            <person name="Lipzen A."/>
            <person name="Daum C."/>
            <person name="Saski C.A."/>
            <person name="Payton A.C."/>
            <person name="Mcbreen J.C."/>
            <person name="Conrad R.E."/>
            <person name="Kollar L.M."/>
            <person name="Olsson S."/>
            <person name="Huttunen S."/>
            <person name="Landis J.B."/>
            <person name="Wickett N.J."/>
            <person name="Johnson M.G."/>
            <person name="Rensing S.A."/>
            <person name="Grimwood J."/>
            <person name="Schmutz J."/>
            <person name="Mcdaniel S.F."/>
        </authorList>
    </citation>
    <scope>NUCLEOTIDE SEQUENCE [LARGE SCALE GENOMIC DNA]</scope>
    <source>
        <strain evidence="3 4">R40</strain>
    </source>
</reference>
<comment type="caution">
    <text evidence="3">The sequence shown here is derived from an EMBL/GenBank/DDBJ whole genome shotgun (WGS) entry which is preliminary data.</text>
</comment>
<name>A0A8T0HDZ1_CERPU</name>
<evidence type="ECO:0000256" key="1">
    <source>
        <dbReference type="SAM" id="MobiDB-lite"/>
    </source>
</evidence>
<keyword evidence="4" id="KW-1185">Reference proteome</keyword>
<feature type="region of interest" description="Disordered" evidence="1">
    <location>
        <begin position="207"/>
        <end position="228"/>
    </location>
</feature>
<dbReference type="InterPro" id="IPR000253">
    <property type="entry name" value="FHA_dom"/>
</dbReference>
<evidence type="ECO:0000313" key="4">
    <source>
        <dbReference type="Proteomes" id="UP000822688"/>
    </source>
</evidence>
<dbReference type="PROSITE" id="PS50006">
    <property type="entry name" value="FHA_DOMAIN"/>
    <property type="match status" value="1"/>
</dbReference>
<gene>
    <name evidence="3" type="ORF">KC19_6G129800</name>
</gene>
<sequence>MQGVLSMVASGQAIAGSLVLGSPSVATAQHCHGNSSGVVVVPRKPFGATLDIVNNRSLAISSRHSFPLGKRLRRSCLRVSALQQSTSAKSVKWVLDPVGDGNTSHLDAPVPLPSGFELASDAVTVGRVKDRVDVVIPVATVSGVHARLEKRDGQLFVTDLDSTNGTFINDKRIRPGSVTSVPPGSYITFGDEHLAVFRFLQLEEPEEVPTLEAPVEVPEESQEQKPEA</sequence>
<dbReference type="Pfam" id="PF00498">
    <property type="entry name" value="FHA"/>
    <property type="match status" value="1"/>
</dbReference>
<protein>
    <recommendedName>
        <fullName evidence="2">FHA domain-containing protein</fullName>
    </recommendedName>
</protein>
<dbReference type="InterPro" id="IPR050923">
    <property type="entry name" value="Cell_Proc_Reg/RNA_Proc"/>
</dbReference>
<feature type="domain" description="FHA" evidence="2">
    <location>
        <begin position="123"/>
        <end position="173"/>
    </location>
</feature>
<dbReference type="SUPFAM" id="SSF49879">
    <property type="entry name" value="SMAD/FHA domain"/>
    <property type="match status" value="1"/>
</dbReference>
<dbReference type="InterPro" id="IPR008984">
    <property type="entry name" value="SMAD_FHA_dom_sf"/>
</dbReference>
<evidence type="ECO:0000259" key="2">
    <source>
        <dbReference type="PROSITE" id="PS50006"/>
    </source>
</evidence>
<dbReference type="SMART" id="SM00240">
    <property type="entry name" value="FHA"/>
    <property type="match status" value="1"/>
</dbReference>
<accession>A0A8T0HDZ1</accession>
<dbReference type="Gene3D" id="2.60.200.20">
    <property type="match status" value="1"/>
</dbReference>
<proteinExistence type="predicted"/>
<organism evidence="3 4">
    <name type="scientific">Ceratodon purpureus</name>
    <name type="common">Fire moss</name>
    <name type="synonym">Dicranum purpureum</name>
    <dbReference type="NCBI Taxonomy" id="3225"/>
    <lineage>
        <taxon>Eukaryota</taxon>
        <taxon>Viridiplantae</taxon>
        <taxon>Streptophyta</taxon>
        <taxon>Embryophyta</taxon>
        <taxon>Bryophyta</taxon>
        <taxon>Bryophytina</taxon>
        <taxon>Bryopsida</taxon>
        <taxon>Dicranidae</taxon>
        <taxon>Pseudoditrichales</taxon>
        <taxon>Ditrichaceae</taxon>
        <taxon>Ceratodon</taxon>
    </lineage>
</organism>
<dbReference type="Proteomes" id="UP000822688">
    <property type="component" value="Chromosome 6"/>
</dbReference>
<dbReference type="OrthoDB" id="687730at2759"/>